<sequence length="102" mass="11212">MALIQSTREVAIGKSCKGNSKEVSKDYAPERALGKTLNFADQNAISCQMAFFFQSGHRPLDEQRDHCQAFNVSDEAHALFGCSSTALNTSCFSICVIQQCRT</sequence>
<organism evidence="1 2">
    <name type="scientific">Morus notabilis</name>
    <dbReference type="NCBI Taxonomy" id="981085"/>
    <lineage>
        <taxon>Eukaryota</taxon>
        <taxon>Viridiplantae</taxon>
        <taxon>Streptophyta</taxon>
        <taxon>Embryophyta</taxon>
        <taxon>Tracheophyta</taxon>
        <taxon>Spermatophyta</taxon>
        <taxon>Magnoliopsida</taxon>
        <taxon>eudicotyledons</taxon>
        <taxon>Gunneridae</taxon>
        <taxon>Pentapetalae</taxon>
        <taxon>rosids</taxon>
        <taxon>fabids</taxon>
        <taxon>Rosales</taxon>
        <taxon>Moraceae</taxon>
        <taxon>Moreae</taxon>
        <taxon>Morus</taxon>
    </lineage>
</organism>
<keyword evidence="2" id="KW-1185">Reference proteome</keyword>
<dbReference type="EMBL" id="KE343270">
    <property type="protein sequence ID" value="EXB20727.1"/>
    <property type="molecule type" value="Genomic_DNA"/>
</dbReference>
<accession>W9QW22</accession>
<dbReference type="AlphaFoldDB" id="W9QW22"/>
<evidence type="ECO:0000313" key="2">
    <source>
        <dbReference type="Proteomes" id="UP000030645"/>
    </source>
</evidence>
<protein>
    <submittedName>
        <fullName evidence="1">Uncharacterized protein</fullName>
    </submittedName>
</protein>
<evidence type="ECO:0000313" key="1">
    <source>
        <dbReference type="EMBL" id="EXB20727.1"/>
    </source>
</evidence>
<dbReference type="Proteomes" id="UP000030645">
    <property type="component" value="Unassembled WGS sequence"/>
</dbReference>
<gene>
    <name evidence="1" type="ORF">L484_007635</name>
</gene>
<reference evidence="2" key="1">
    <citation type="submission" date="2013-01" db="EMBL/GenBank/DDBJ databases">
        <title>Draft Genome Sequence of a Mulberry Tree, Morus notabilis C.K. Schneid.</title>
        <authorList>
            <person name="He N."/>
            <person name="Zhao S."/>
        </authorList>
    </citation>
    <scope>NUCLEOTIDE SEQUENCE</scope>
</reference>
<name>W9QW22_9ROSA</name>
<proteinExistence type="predicted"/>